<dbReference type="RefSeq" id="WP_163940490.1">
    <property type="nucleotide sequence ID" value="NZ_JAAHBU010000011.1"/>
</dbReference>
<accession>A0A6M0CWF3</accession>
<evidence type="ECO:0000256" key="7">
    <source>
        <dbReference type="ARBA" id="ARBA00023159"/>
    </source>
</evidence>
<evidence type="ECO:0000256" key="9">
    <source>
        <dbReference type="ARBA" id="ARBA00067891"/>
    </source>
</evidence>
<feature type="domain" description="HTH lysR-type" evidence="11">
    <location>
        <begin position="7"/>
        <end position="64"/>
    </location>
</feature>
<evidence type="ECO:0000256" key="8">
    <source>
        <dbReference type="ARBA" id="ARBA00023163"/>
    </source>
</evidence>
<dbReference type="EMBL" id="JAAHBV010000130">
    <property type="protein sequence ID" value="NER59829.1"/>
    <property type="molecule type" value="Genomic_DNA"/>
</dbReference>
<dbReference type="Proteomes" id="UP000480410">
    <property type="component" value="Unassembled WGS sequence"/>
</dbReference>
<dbReference type="GO" id="GO:0000162">
    <property type="term" value="P:L-tryptophan biosynthetic process"/>
    <property type="evidence" value="ECO:0007669"/>
    <property type="project" value="UniProtKB-KW"/>
</dbReference>
<keyword evidence="3" id="KW-0822">Tryptophan biosynthesis</keyword>
<keyword evidence="6" id="KW-0057">Aromatic amino acid biosynthesis</keyword>
<keyword evidence="15" id="KW-1185">Reference proteome</keyword>
<dbReference type="Gene3D" id="1.10.10.10">
    <property type="entry name" value="Winged helix-like DNA-binding domain superfamily/Winged helix DNA-binding domain"/>
    <property type="match status" value="1"/>
</dbReference>
<name>A0A6B3NR87_9PSED</name>
<evidence type="ECO:0000256" key="6">
    <source>
        <dbReference type="ARBA" id="ARBA00023141"/>
    </source>
</evidence>
<dbReference type="PROSITE" id="PS50931">
    <property type="entry name" value="HTH_LYSR"/>
    <property type="match status" value="1"/>
</dbReference>
<evidence type="ECO:0000313" key="15">
    <source>
        <dbReference type="Proteomes" id="UP000482634"/>
    </source>
</evidence>
<dbReference type="Proteomes" id="UP000482634">
    <property type="component" value="Unassembled WGS sequence"/>
</dbReference>
<dbReference type="FunFam" id="1.10.10.10:FF:000038">
    <property type="entry name" value="Glycine cleavage system transcriptional activator"/>
    <property type="match status" value="1"/>
</dbReference>
<evidence type="ECO:0000256" key="2">
    <source>
        <dbReference type="ARBA" id="ARBA00022491"/>
    </source>
</evidence>
<dbReference type="PANTHER" id="PTHR30537:SF26">
    <property type="entry name" value="GLYCINE CLEAVAGE SYSTEM TRANSCRIPTIONAL ACTIVATOR"/>
    <property type="match status" value="1"/>
</dbReference>
<dbReference type="Pfam" id="PF00126">
    <property type="entry name" value="HTH_1"/>
    <property type="match status" value="1"/>
</dbReference>
<dbReference type="AlphaFoldDB" id="A0A6B3NR87"/>
<dbReference type="InterPro" id="IPR058163">
    <property type="entry name" value="LysR-type_TF_proteobact-type"/>
</dbReference>
<dbReference type="InterPro" id="IPR000847">
    <property type="entry name" value="LysR_HTH_N"/>
</dbReference>
<evidence type="ECO:0000313" key="13">
    <source>
        <dbReference type="EMBL" id="NER62760.1"/>
    </source>
</evidence>
<keyword evidence="8" id="KW-0804">Transcription</keyword>
<evidence type="ECO:0000256" key="10">
    <source>
        <dbReference type="ARBA" id="ARBA00077124"/>
    </source>
</evidence>
<dbReference type="GO" id="GO:0043565">
    <property type="term" value="F:sequence-specific DNA binding"/>
    <property type="evidence" value="ECO:0007669"/>
    <property type="project" value="TreeGrafter"/>
</dbReference>
<dbReference type="InterPro" id="IPR036388">
    <property type="entry name" value="WH-like_DNA-bd_sf"/>
</dbReference>
<dbReference type="PANTHER" id="PTHR30537">
    <property type="entry name" value="HTH-TYPE TRANSCRIPTIONAL REGULATOR"/>
    <property type="match status" value="1"/>
</dbReference>
<dbReference type="NCBIfam" id="NF008352">
    <property type="entry name" value="PRK11139.1"/>
    <property type="match status" value="1"/>
</dbReference>
<dbReference type="SUPFAM" id="SSF46785">
    <property type="entry name" value="Winged helix' DNA-binding domain"/>
    <property type="match status" value="1"/>
</dbReference>
<keyword evidence="4" id="KW-0805">Transcription regulation</keyword>
<accession>A0A6B3NR87</accession>
<dbReference type="PRINTS" id="PR00039">
    <property type="entry name" value="HTHLYSR"/>
</dbReference>
<dbReference type="SUPFAM" id="SSF53850">
    <property type="entry name" value="Periplasmic binding protein-like II"/>
    <property type="match status" value="1"/>
</dbReference>
<dbReference type="InterPro" id="IPR005119">
    <property type="entry name" value="LysR_subst-bd"/>
</dbReference>
<dbReference type="InterPro" id="IPR036390">
    <property type="entry name" value="WH_DNA-bd_sf"/>
</dbReference>
<proteinExistence type="inferred from homology"/>
<dbReference type="GO" id="GO:0006351">
    <property type="term" value="P:DNA-templated transcription"/>
    <property type="evidence" value="ECO:0007669"/>
    <property type="project" value="TreeGrafter"/>
</dbReference>
<comment type="caution">
    <text evidence="13">The sequence shown here is derived from an EMBL/GenBank/DDBJ whole genome shotgun (WGS) entry which is preliminary data.</text>
</comment>
<gene>
    <name evidence="13" type="primary">gcvA</name>
    <name evidence="12" type="ORF">G3435_07220</name>
    <name evidence="13" type="ORF">G3436_01140</name>
</gene>
<dbReference type="EMBL" id="JAAHBU010000011">
    <property type="protein sequence ID" value="NER62760.1"/>
    <property type="molecule type" value="Genomic_DNA"/>
</dbReference>
<keyword evidence="5" id="KW-0238">DNA-binding</keyword>
<comment type="similarity">
    <text evidence="1">Belongs to the LysR transcriptional regulatory family.</text>
</comment>
<dbReference type="Gene3D" id="3.40.190.10">
    <property type="entry name" value="Periplasmic binding protein-like II"/>
    <property type="match status" value="2"/>
</dbReference>
<evidence type="ECO:0000256" key="5">
    <source>
        <dbReference type="ARBA" id="ARBA00023125"/>
    </source>
</evidence>
<keyword evidence="2" id="KW-0678">Repressor</keyword>
<dbReference type="GO" id="GO:0003700">
    <property type="term" value="F:DNA-binding transcription factor activity"/>
    <property type="evidence" value="ECO:0007669"/>
    <property type="project" value="InterPro"/>
</dbReference>
<evidence type="ECO:0000313" key="12">
    <source>
        <dbReference type="EMBL" id="NER59829.1"/>
    </source>
</evidence>
<evidence type="ECO:0000313" key="14">
    <source>
        <dbReference type="Proteomes" id="UP000480410"/>
    </source>
</evidence>
<evidence type="ECO:0000256" key="1">
    <source>
        <dbReference type="ARBA" id="ARBA00009437"/>
    </source>
</evidence>
<sequence>MSKRLMPSTTTLQCFEAAARHLSFTRAAQELHLTQSAVSKQVAQLEEMLCHPLFQRVRRRLHLTPAGSLYLAEVNKILTQLDISSRYILTYGGETQVLTVATQPTFGARWLVPNLRGFSHQHPNIHLDIKSELEPFDLLNNKADIAFFFGQGTWPGATCIALFHEEVVPVCHPELIAGAPPRNAQDLTRHLLLQCTSRPEAWHEWFLQQDLHSQQSYHGPRFDTFYLCIRAAQAGCGIALVPRYLVAEELAEGKLVVAWDHPMASEGAHFIAHAEHAAQVPKVKAFVEWICGRIAT</sequence>
<evidence type="ECO:0000256" key="3">
    <source>
        <dbReference type="ARBA" id="ARBA00022822"/>
    </source>
</evidence>
<keyword evidence="7" id="KW-0010">Activator</keyword>
<dbReference type="GO" id="GO:0009891">
    <property type="term" value="P:positive regulation of biosynthetic process"/>
    <property type="evidence" value="ECO:0007669"/>
    <property type="project" value="UniProtKB-ARBA"/>
</dbReference>
<keyword evidence="3" id="KW-0028">Amino-acid biosynthesis</keyword>
<reference evidence="14 15" key="1">
    <citation type="submission" date="2020-02" db="EMBL/GenBank/DDBJ databases">
        <title>Broccoli isolated Pseudomonas sp.</title>
        <authorList>
            <person name="Fujikawa T."/>
            <person name="Sawada H."/>
        </authorList>
    </citation>
    <scope>NUCLEOTIDE SEQUENCE [LARGE SCALE GENOMIC DNA]</scope>
    <source>
        <strain evidence="13 15">MAFF212427</strain>
        <strain evidence="12 14">MAFF212428</strain>
    </source>
</reference>
<dbReference type="Pfam" id="PF03466">
    <property type="entry name" value="LysR_substrate"/>
    <property type="match status" value="1"/>
</dbReference>
<evidence type="ECO:0000259" key="11">
    <source>
        <dbReference type="PROSITE" id="PS50931"/>
    </source>
</evidence>
<organism evidence="13 15">
    <name type="scientific">Pseudomonas brassicae</name>
    <dbReference type="NCBI Taxonomy" id="2708063"/>
    <lineage>
        <taxon>Bacteria</taxon>
        <taxon>Pseudomonadati</taxon>
        <taxon>Pseudomonadota</taxon>
        <taxon>Gammaproteobacteria</taxon>
        <taxon>Pseudomonadales</taxon>
        <taxon>Pseudomonadaceae</taxon>
        <taxon>Pseudomonas</taxon>
    </lineage>
</organism>
<protein>
    <recommendedName>
        <fullName evidence="9">HTH-type transcriptional regulator TrpI</fullName>
    </recommendedName>
    <alternativeName>
        <fullName evidence="10">TrpBA operon transcriptional activator</fullName>
    </alternativeName>
</protein>
<dbReference type="FunFam" id="3.40.190.10:FF:000017">
    <property type="entry name" value="Glycine cleavage system transcriptional activator"/>
    <property type="match status" value="1"/>
</dbReference>
<evidence type="ECO:0000256" key="4">
    <source>
        <dbReference type="ARBA" id="ARBA00023015"/>
    </source>
</evidence>